<evidence type="ECO:0000313" key="2">
    <source>
        <dbReference type="EMBL" id="CAK0838454.1"/>
    </source>
</evidence>
<reference evidence="2" key="1">
    <citation type="submission" date="2023-10" db="EMBL/GenBank/DDBJ databases">
        <authorList>
            <person name="Chen Y."/>
            <person name="Shah S."/>
            <person name="Dougan E. K."/>
            <person name="Thang M."/>
            <person name="Chan C."/>
        </authorList>
    </citation>
    <scope>NUCLEOTIDE SEQUENCE [LARGE SCALE GENOMIC DNA]</scope>
</reference>
<gene>
    <name evidence="2" type="ORF">PCOR1329_LOCUS34400</name>
</gene>
<protein>
    <submittedName>
        <fullName evidence="2">Uncharacterized protein</fullName>
    </submittedName>
</protein>
<evidence type="ECO:0000313" key="3">
    <source>
        <dbReference type="Proteomes" id="UP001189429"/>
    </source>
</evidence>
<evidence type="ECO:0000256" key="1">
    <source>
        <dbReference type="SAM" id="MobiDB-lite"/>
    </source>
</evidence>
<comment type="caution">
    <text evidence="2">The sequence shown here is derived from an EMBL/GenBank/DDBJ whole genome shotgun (WGS) entry which is preliminary data.</text>
</comment>
<dbReference type="EMBL" id="CAUYUJ010014226">
    <property type="protein sequence ID" value="CAK0838454.1"/>
    <property type="molecule type" value="Genomic_DNA"/>
</dbReference>
<feature type="region of interest" description="Disordered" evidence="1">
    <location>
        <begin position="13"/>
        <end position="38"/>
    </location>
</feature>
<sequence length="105" mass="11700">MASLKHNITWDTVATGGSKQSEMQCTKTAREEMEGEKGMGEMHMEGWETSARAAGKQLPRSCWRATGGRDTDRIQHPTLGKRRVCTPTRARKGTYCGNTARQKTK</sequence>
<proteinExistence type="predicted"/>
<name>A0ABN9T0M1_9DINO</name>
<dbReference type="Proteomes" id="UP001189429">
    <property type="component" value="Unassembled WGS sequence"/>
</dbReference>
<accession>A0ABN9T0M1</accession>
<feature type="compositionally biased region" description="Basic and acidic residues" evidence="1">
    <location>
        <begin position="28"/>
        <end position="38"/>
    </location>
</feature>
<feature type="region of interest" description="Disordered" evidence="1">
    <location>
        <begin position="50"/>
        <end position="75"/>
    </location>
</feature>
<keyword evidence="3" id="KW-1185">Reference proteome</keyword>
<feature type="compositionally biased region" description="Polar residues" evidence="1">
    <location>
        <begin position="13"/>
        <end position="27"/>
    </location>
</feature>
<organism evidence="2 3">
    <name type="scientific">Prorocentrum cordatum</name>
    <dbReference type="NCBI Taxonomy" id="2364126"/>
    <lineage>
        <taxon>Eukaryota</taxon>
        <taxon>Sar</taxon>
        <taxon>Alveolata</taxon>
        <taxon>Dinophyceae</taxon>
        <taxon>Prorocentrales</taxon>
        <taxon>Prorocentraceae</taxon>
        <taxon>Prorocentrum</taxon>
    </lineage>
</organism>